<keyword evidence="2" id="KW-1185">Reference proteome</keyword>
<sequence length="131" mass="14491">LTLPWAQLTSLTLRPVFPRECVSILWHASNLVACELDIVACELDLVSDVEGFDTNTPDITLPSLQYLTLTGRSVTGYLETLIVPALLELEIPESFLAPNPIATLTSYISKSCCKLRALYIAQHVLVSRDLF</sequence>
<protein>
    <submittedName>
        <fullName evidence="1">Uncharacterized protein</fullName>
    </submittedName>
</protein>
<feature type="non-terminal residue" evidence="1">
    <location>
        <position position="1"/>
    </location>
</feature>
<feature type="non-terminal residue" evidence="1">
    <location>
        <position position="131"/>
    </location>
</feature>
<dbReference type="AlphaFoldDB" id="A0AAD7EXB2"/>
<name>A0AAD7EXB2_9AGAR</name>
<organism evidence="1 2">
    <name type="scientific">Mycena albidolilacea</name>
    <dbReference type="NCBI Taxonomy" id="1033008"/>
    <lineage>
        <taxon>Eukaryota</taxon>
        <taxon>Fungi</taxon>
        <taxon>Dikarya</taxon>
        <taxon>Basidiomycota</taxon>
        <taxon>Agaricomycotina</taxon>
        <taxon>Agaricomycetes</taxon>
        <taxon>Agaricomycetidae</taxon>
        <taxon>Agaricales</taxon>
        <taxon>Marasmiineae</taxon>
        <taxon>Mycenaceae</taxon>
        <taxon>Mycena</taxon>
    </lineage>
</organism>
<dbReference type="Proteomes" id="UP001218218">
    <property type="component" value="Unassembled WGS sequence"/>
</dbReference>
<reference evidence="1" key="1">
    <citation type="submission" date="2023-03" db="EMBL/GenBank/DDBJ databases">
        <title>Massive genome expansion in bonnet fungi (Mycena s.s.) driven by repeated elements and novel gene families across ecological guilds.</title>
        <authorList>
            <consortium name="Lawrence Berkeley National Laboratory"/>
            <person name="Harder C.B."/>
            <person name="Miyauchi S."/>
            <person name="Viragh M."/>
            <person name="Kuo A."/>
            <person name="Thoen E."/>
            <person name="Andreopoulos B."/>
            <person name="Lu D."/>
            <person name="Skrede I."/>
            <person name="Drula E."/>
            <person name="Henrissat B."/>
            <person name="Morin E."/>
            <person name="Kohler A."/>
            <person name="Barry K."/>
            <person name="LaButti K."/>
            <person name="Morin E."/>
            <person name="Salamov A."/>
            <person name="Lipzen A."/>
            <person name="Mereny Z."/>
            <person name="Hegedus B."/>
            <person name="Baldrian P."/>
            <person name="Stursova M."/>
            <person name="Weitz H."/>
            <person name="Taylor A."/>
            <person name="Grigoriev I.V."/>
            <person name="Nagy L.G."/>
            <person name="Martin F."/>
            <person name="Kauserud H."/>
        </authorList>
    </citation>
    <scope>NUCLEOTIDE SEQUENCE</scope>
    <source>
        <strain evidence="1">CBHHK002</strain>
    </source>
</reference>
<comment type="caution">
    <text evidence="1">The sequence shown here is derived from an EMBL/GenBank/DDBJ whole genome shotgun (WGS) entry which is preliminary data.</text>
</comment>
<evidence type="ECO:0000313" key="1">
    <source>
        <dbReference type="EMBL" id="KAJ7356477.1"/>
    </source>
</evidence>
<proteinExistence type="predicted"/>
<accession>A0AAD7EXB2</accession>
<dbReference type="EMBL" id="JARIHO010000008">
    <property type="protein sequence ID" value="KAJ7356477.1"/>
    <property type="molecule type" value="Genomic_DNA"/>
</dbReference>
<gene>
    <name evidence="1" type="ORF">DFH08DRAFT_661535</name>
</gene>
<evidence type="ECO:0000313" key="2">
    <source>
        <dbReference type="Proteomes" id="UP001218218"/>
    </source>
</evidence>